<feature type="transmembrane region" description="Helical" evidence="1">
    <location>
        <begin position="7"/>
        <end position="35"/>
    </location>
</feature>
<evidence type="ECO:0000313" key="3">
    <source>
        <dbReference type="Proteomes" id="UP001281410"/>
    </source>
</evidence>
<comment type="caution">
    <text evidence="2">The sequence shown here is derived from an EMBL/GenBank/DDBJ whole genome shotgun (WGS) entry which is preliminary data.</text>
</comment>
<protein>
    <submittedName>
        <fullName evidence="2">Uncharacterized protein</fullName>
    </submittedName>
</protein>
<reference evidence="2" key="1">
    <citation type="journal article" date="2023" name="Plant J.">
        <title>Genome sequences and population genomics provide insights into the demographic history, inbreeding, and mutation load of two 'living fossil' tree species of Dipteronia.</title>
        <authorList>
            <person name="Feng Y."/>
            <person name="Comes H.P."/>
            <person name="Chen J."/>
            <person name="Zhu S."/>
            <person name="Lu R."/>
            <person name="Zhang X."/>
            <person name="Li P."/>
            <person name="Qiu J."/>
            <person name="Olsen K.M."/>
            <person name="Qiu Y."/>
        </authorList>
    </citation>
    <scope>NUCLEOTIDE SEQUENCE</scope>
    <source>
        <strain evidence="2">NBL</strain>
    </source>
</reference>
<sequence length="123" mass="13827">MIEWCFILMNVVMATISGSRIGLLILSTVFLWFVWNHYGWGLFVSAKGHDPQGKVFVQIFCEFVALVVACIVYKYKTDVRVVSHFAHYDRVAFAAIIAAHEKGLVETVTNVWDFHASAMLAAA</sequence>
<dbReference type="EMBL" id="JANJYJ010000005">
    <property type="protein sequence ID" value="KAK3210642.1"/>
    <property type="molecule type" value="Genomic_DNA"/>
</dbReference>
<keyword evidence="3" id="KW-1185">Reference proteome</keyword>
<dbReference type="Proteomes" id="UP001281410">
    <property type="component" value="Unassembled WGS sequence"/>
</dbReference>
<organism evidence="2 3">
    <name type="scientific">Dipteronia sinensis</name>
    <dbReference type="NCBI Taxonomy" id="43782"/>
    <lineage>
        <taxon>Eukaryota</taxon>
        <taxon>Viridiplantae</taxon>
        <taxon>Streptophyta</taxon>
        <taxon>Embryophyta</taxon>
        <taxon>Tracheophyta</taxon>
        <taxon>Spermatophyta</taxon>
        <taxon>Magnoliopsida</taxon>
        <taxon>eudicotyledons</taxon>
        <taxon>Gunneridae</taxon>
        <taxon>Pentapetalae</taxon>
        <taxon>rosids</taxon>
        <taxon>malvids</taxon>
        <taxon>Sapindales</taxon>
        <taxon>Sapindaceae</taxon>
        <taxon>Hippocastanoideae</taxon>
        <taxon>Acereae</taxon>
        <taxon>Dipteronia</taxon>
    </lineage>
</organism>
<keyword evidence="1" id="KW-0812">Transmembrane</keyword>
<dbReference type="AlphaFoldDB" id="A0AAE0ACA6"/>
<gene>
    <name evidence="2" type="ORF">Dsin_015348</name>
</gene>
<keyword evidence="1" id="KW-0472">Membrane</keyword>
<feature type="transmembrane region" description="Helical" evidence="1">
    <location>
        <begin position="55"/>
        <end position="73"/>
    </location>
</feature>
<evidence type="ECO:0000313" key="2">
    <source>
        <dbReference type="EMBL" id="KAK3210642.1"/>
    </source>
</evidence>
<accession>A0AAE0ACA6</accession>
<evidence type="ECO:0000256" key="1">
    <source>
        <dbReference type="SAM" id="Phobius"/>
    </source>
</evidence>
<name>A0AAE0ACA6_9ROSI</name>
<keyword evidence="1" id="KW-1133">Transmembrane helix</keyword>
<proteinExistence type="predicted"/>